<protein>
    <submittedName>
        <fullName evidence="2">UDP:flavonoid glycosyltransferase YjiC, YdhE family</fullName>
    </submittedName>
</protein>
<dbReference type="Pfam" id="PF06722">
    <property type="entry name" value="EryCIII-like_C"/>
    <property type="match status" value="1"/>
</dbReference>
<dbReference type="GO" id="GO:0017000">
    <property type="term" value="P:antibiotic biosynthetic process"/>
    <property type="evidence" value="ECO:0007669"/>
    <property type="project" value="UniProtKB-ARBA"/>
</dbReference>
<dbReference type="OrthoDB" id="6620093at2"/>
<dbReference type="AlphaFoldDB" id="A0A239M3Y7"/>
<evidence type="ECO:0000259" key="1">
    <source>
        <dbReference type="Pfam" id="PF06722"/>
    </source>
</evidence>
<sequence>MPRIIVAATPLFGHVTPVRRIAADLARRGHDVVFATGPEFRDQVEEAGLRFVALSGIAAYGPERQREVHDGRVHLTPGPEQLDFDFTEVFYRPIPEQHATIQRVLAEAPDEPTVLVTDQSFMGQWPVRLGAPGIRPAAYVGIGVVPLSMNSVDTAPFGLGLPPDSSPEGRARNAVQNRMVGSLFANSTEFLARILRDLGATELMPFPMDAIVTLPDRFLQLAISDVEYPRSDAPPGLRFVGMLPPDPAGVPGELPPWWGDVLAAERVVAVTQGTVSNRDSGMLIEPTLRALADLDVLVVATTVRDDVVLSEVPANARVARFVPHDLLLPHTDVLVTNGGYGGSLKALSYGVPLVIAGASEDKIEVAARLAWTGAAINLVTETPTPEEIRTGVETVLGDDEFRARARELRAAAARHDAFDEIARTVKELGG</sequence>
<dbReference type="CDD" id="cd03784">
    <property type="entry name" value="GT1_Gtf-like"/>
    <property type="match status" value="1"/>
</dbReference>
<name>A0A239M3Y7_9ACTN</name>
<organism evidence="2 3">
    <name type="scientific">Asanoa hainanensis</name>
    <dbReference type="NCBI Taxonomy" id="560556"/>
    <lineage>
        <taxon>Bacteria</taxon>
        <taxon>Bacillati</taxon>
        <taxon>Actinomycetota</taxon>
        <taxon>Actinomycetes</taxon>
        <taxon>Micromonosporales</taxon>
        <taxon>Micromonosporaceae</taxon>
        <taxon>Asanoa</taxon>
    </lineage>
</organism>
<dbReference type="SUPFAM" id="SSF53756">
    <property type="entry name" value="UDP-Glycosyltransferase/glycogen phosphorylase"/>
    <property type="match status" value="1"/>
</dbReference>
<feature type="domain" description="Erythromycin biosynthesis protein CIII-like C-terminal" evidence="1">
    <location>
        <begin position="287"/>
        <end position="428"/>
    </location>
</feature>
<accession>A0A239M3Y7</accession>
<dbReference type="EMBL" id="FZPH01000005">
    <property type="protein sequence ID" value="SNT37376.1"/>
    <property type="molecule type" value="Genomic_DNA"/>
</dbReference>
<gene>
    <name evidence="2" type="ORF">SAMN05421812_105104</name>
</gene>
<dbReference type="PANTHER" id="PTHR48050:SF13">
    <property type="entry name" value="STEROL 3-BETA-GLUCOSYLTRANSFERASE UGT80A2"/>
    <property type="match status" value="1"/>
</dbReference>
<proteinExistence type="predicted"/>
<dbReference type="Gene3D" id="3.40.50.2000">
    <property type="entry name" value="Glycogen Phosphorylase B"/>
    <property type="match status" value="2"/>
</dbReference>
<dbReference type="FunFam" id="3.40.50.2000:FF:000072">
    <property type="entry name" value="Glycosyl transferase"/>
    <property type="match status" value="1"/>
</dbReference>
<dbReference type="InterPro" id="IPR050426">
    <property type="entry name" value="Glycosyltransferase_28"/>
</dbReference>
<dbReference type="InterPro" id="IPR010610">
    <property type="entry name" value="EryCIII-like_C"/>
</dbReference>
<dbReference type="InterPro" id="IPR002213">
    <property type="entry name" value="UDP_glucos_trans"/>
</dbReference>
<evidence type="ECO:0000313" key="3">
    <source>
        <dbReference type="Proteomes" id="UP000198362"/>
    </source>
</evidence>
<reference evidence="2 3" key="1">
    <citation type="submission" date="2017-06" db="EMBL/GenBank/DDBJ databases">
        <authorList>
            <person name="Kim H.J."/>
            <person name="Triplett B.A."/>
        </authorList>
    </citation>
    <scope>NUCLEOTIDE SEQUENCE [LARGE SCALE GENOMIC DNA]</scope>
    <source>
        <strain evidence="2 3">CGMCC 4.5593</strain>
    </source>
</reference>
<keyword evidence="3" id="KW-1185">Reference proteome</keyword>
<keyword evidence="2" id="KW-0808">Transferase</keyword>
<dbReference type="Proteomes" id="UP000198362">
    <property type="component" value="Unassembled WGS sequence"/>
</dbReference>
<dbReference type="GO" id="GO:0016758">
    <property type="term" value="F:hexosyltransferase activity"/>
    <property type="evidence" value="ECO:0007669"/>
    <property type="project" value="UniProtKB-ARBA"/>
</dbReference>
<evidence type="ECO:0000313" key="2">
    <source>
        <dbReference type="EMBL" id="SNT37376.1"/>
    </source>
</evidence>
<dbReference type="PANTHER" id="PTHR48050">
    <property type="entry name" value="STEROL 3-BETA-GLUCOSYLTRANSFERASE"/>
    <property type="match status" value="1"/>
</dbReference>
<dbReference type="GO" id="GO:0008194">
    <property type="term" value="F:UDP-glycosyltransferase activity"/>
    <property type="evidence" value="ECO:0007669"/>
    <property type="project" value="InterPro"/>
</dbReference>